<name>A0A0E9V7S1_ANGAN</name>
<organism evidence="1">
    <name type="scientific">Anguilla anguilla</name>
    <name type="common">European freshwater eel</name>
    <name type="synonym">Muraena anguilla</name>
    <dbReference type="NCBI Taxonomy" id="7936"/>
    <lineage>
        <taxon>Eukaryota</taxon>
        <taxon>Metazoa</taxon>
        <taxon>Chordata</taxon>
        <taxon>Craniata</taxon>
        <taxon>Vertebrata</taxon>
        <taxon>Euteleostomi</taxon>
        <taxon>Actinopterygii</taxon>
        <taxon>Neopterygii</taxon>
        <taxon>Teleostei</taxon>
        <taxon>Anguilliformes</taxon>
        <taxon>Anguillidae</taxon>
        <taxon>Anguilla</taxon>
    </lineage>
</organism>
<sequence>MQHVFWLTTYFIINKISKNSFILRIVVY</sequence>
<proteinExistence type="predicted"/>
<protein>
    <submittedName>
        <fullName evidence="1">Uncharacterized protein</fullName>
    </submittedName>
</protein>
<reference evidence="1" key="1">
    <citation type="submission" date="2014-11" db="EMBL/GenBank/DDBJ databases">
        <authorList>
            <person name="Amaro Gonzalez C."/>
        </authorList>
    </citation>
    <scope>NUCLEOTIDE SEQUENCE</scope>
</reference>
<accession>A0A0E9V7S1</accession>
<dbReference type="AlphaFoldDB" id="A0A0E9V7S1"/>
<reference evidence="1" key="2">
    <citation type="journal article" date="2015" name="Fish Shellfish Immunol.">
        <title>Early steps in the European eel (Anguilla anguilla)-Vibrio vulnificus interaction in the gills: Role of the RtxA13 toxin.</title>
        <authorList>
            <person name="Callol A."/>
            <person name="Pajuelo D."/>
            <person name="Ebbesson L."/>
            <person name="Teles M."/>
            <person name="MacKenzie S."/>
            <person name="Amaro C."/>
        </authorList>
    </citation>
    <scope>NUCLEOTIDE SEQUENCE</scope>
</reference>
<dbReference type="EMBL" id="GBXM01034480">
    <property type="protein sequence ID" value="JAH74097.1"/>
    <property type="molecule type" value="Transcribed_RNA"/>
</dbReference>
<evidence type="ECO:0000313" key="1">
    <source>
        <dbReference type="EMBL" id="JAH74097.1"/>
    </source>
</evidence>